<dbReference type="EMBL" id="MLYO01000027">
    <property type="protein sequence ID" value="OIK04492.1"/>
    <property type="molecule type" value="Genomic_DNA"/>
</dbReference>
<name>A0A1S2QEA9_9ACTN</name>
<evidence type="ECO:0000313" key="2">
    <source>
        <dbReference type="Proteomes" id="UP000179642"/>
    </source>
</evidence>
<evidence type="ECO:0000313" key="1">
    <source>
        <dbReference type="EMBL" id="OIK04492.1"/>
    </source>
</evidence>
<keyword evidence="2" id="KW-1185">Reference proteome</keyword>
<dbReference type="Proteomes" id="UP000179642">
    <property type="component" value="Unassembled WGS sequence"/>
</dbReference>
<proteinExistence type="predicted"/>
<comment type="caution">
    <text evidence="1">The sequence shown here is derived from an EMBL/GenBank/DDBJ whole genome shotgun (WGS) entry which is preliminary data.</text>
</comment>
<sequence>MITLSGRGQDDAANGALKRMGDHCAAIDLELVRVKNCDDRYPEEQRADLSLTRFTIARSGPAGPGVPLDLELNG</sequence>
<reference evidence="1 2" key="1">
    <citation type="submission" date="2016-10" db="EMBL/GenBank/DDBJ databases">
        <title>Genome sequence of Streptomyces sp. MUSC 1.</title>
        <authorList>
            <person name="Lee L.-H."/>
            <person name="Ser H.-L."/>
            <person name="Law J.W.-F."/>
        </authorList>
    </citation>
    <scope>NUCLEOTIDE SEQUENCE [LARGE SCALE GENOMIC DNA]</scope>
    <source>
        <strain evidence="1 2">MUSC 1</strain>
    </source>
</reference>
<gene>
    <name evidence="1" type="ORF">BIV23_17195</name>
</gene>
<dbReference type="AlphaFoldDB" id="A0A1S2QEA9"/>
<dbReference type="RefSeq" id="WP_071381742.1">
    <property type="nucleotide sequence ID" value="NZ_MLYO01000027.1"/>
</dbReference>
<organism evidence="1 2">
    <name type="scientific">Streptomyces monashensis</name>
    <dbReference type="NCBI Taxonomy" id="1678012"/>
    <lineage>
        <taxon>Bacteria</taxon>
        <taxon>Bacillati</taxon>
        <taxon>Actinomycetota</taxon>
        <taxon>Actinomycetes</taxon>
        <taxon>Kitasatosporales</taxon>
        <taxon>Streptomycetaceae</taxon>
        <taxon>Streptomyces</taxon>
    </lineage>
</organism>
<accession>A0A1S2QEA9</accession>
<dbReference type="OrthoDB" id="9805859at2"/>
<protein>
    <submittedName>
        <fullName evidence="1">Uncharacterized protein</fullName>
    </submittedName>
</protein>